<reference evidence="1 2" key="1">
    <citation type="journal article" date="2015" name="Genome Announc.">
        <title>Draft Genome Sequence of Burkholderia sp. Strain PML1(12), an Ectomycorrhizosphere-Inhabiting Bacterium with Effective Mineral-Weathering Ability.</title>
        <authorList>
            <person name="Uroz S."/>
            <person name="Oger P."/>
        </authorList>
    </citation>
    <scope>NUCLEOTIDE SEQUENCE [LARGE SCALE GENOMIC DNA]</scope>
    <source>
        <strain evidence="2">PML1(12)</strain>
    </source>
</reference>
<dbReference type="PATRIC" id="fig|908627.4.peg.3981"/>
<name>A0A0J1CWD0_9BURK</name>
<dbReference type="Proteomes" id="UP000035963">
    <property type="component" value="Unassembled WGS sequence"/>
</dbReference>
<gene>
    <name evidence="1" type="ORF">EOS_17785</name>
</gene>
<keyword evidence="2" id="KW-1185">Reference proteome</keyword>
<sequence length="129" mass="14265">MRVGASKQARTIPANQAPKAWVVYAERVSACFQAALEGDSAAARRFHAFLDQRTRTDGSIGTEDVPMVLRIRAWIDAAGRVTQIEFTPLGDPQAESDLRQLLRAQAVERVPPRDMLQPVAVRLTLDARL</sequence>
<dbReference type="EMBL" id="AEJF01000115">
    <property type="protein sequence ID" value="KLU24885.1"/>
    <property type="molecule type" value="Genomic_DNA"/>
</dbReference>
<comment type="caution">
    <text evidence="1">The sequence shown here is derived from an EMBL/GenBank/DDBJ whole genome shotgun (WGS) entry which is preliminary data.</text>
</comment>
<evidence type="ECO:0000313" key="1">
    <source>
        <dbReference type="EMBL" id="KLU24885.1"/>
    </source>
</evidence>
<accession>A0A0J1CWD0</accession>
<organism evidence="1 2">
    <name type="scientific">Caballeronia mineralivorans PML1(12)</name>
    <dbReference type="NCBI Taxonomy" id="908627"/>
    <lineage>
        <taxon>Bacteria</taxon>
        <taxon>Pseudomonadati</taxon>
        <taxon>Pseudomonadota</taxon>
        <taxon>Betaproteobacteria</taxon>
        <taxon>Burkholderiales</taxon>
        <taxon>Burkholderiaceae</taxon>
        <taxon>Caballeronia</taxon>
    </lineage>
</organism>
<evidence type="ECO:0008006" key="3">
    <source>
        <dbReference type="Google" id="ProtNLM"/>
    </source>
</evidence>
<evidence type="ECO:0000313" key="2">
    <source>
        <dbReference type="Proteomes" id="UP000035963"/>
    </source>
</evidence>
<proteinExistence type="predicted"/>
<protein>
    <recommendedName>
        <fullName evidence="3">TonB C-terminal domain-containing protein</fullName>
    </recommendedName>
</protein>
<dbReference type="AlphaFoldDB" id="A0A0J1CWD0"/>